<feature type="domain" description="NfeD integral membrane" evidence="8">
    <location>
        <begin position="239"/>
        <end position="364"/>
    </location>
</feature>
<evidence type="ECO:0000313" key="10">
    <source>
        <dbReference type="EMBL" id="EJZ66493.1"/>
    </source>
</evidence>
<feature type="transmembrane region" description="Helical" evidence="5">
    <location>
        <begin position="285"/>
        <end position="304"/>
    </location>
</feature>
<dbReference type="InterPro" id="IPR056739">
    <property type="entry name" value="NfeD_membrane"/>
</dbReference>
<dbReference type="PANTHER" id="PTHR33507">
    <property type="entry name" value="INNER MEMBRANE PROTEIN YBBJ"/>
    <property type="match status" value="1"/>
</dbReference>
<dbReference type="PATRIC" id="fig|742726.3.peg.710"/>
<dbReference type="Pfam" id="PF24961">
    <property type="entry name" value="NfeD_membrane"/>
    <property type="match status" value="1"/>
</dbReference>
<accession>K0X553</accession>
<dbReference type="HOGENOM" id="CLU_024619_2_0_10"/>
<dbReference type="InterPro" id="IPR029045">
    <property type="entry name" value="ClpP/crotonase-like_dom_sf"/>
</dbReference>
<dbReference type="OrthoDB" id="9806253at2"/>
<dbReference type="InterPro" id="IPR052165">
    <property type="entry name" value="Membrane_assoc_protease"/>
</dbReference>
<proteinExistence type="predicted"/>
<keyword evidence="4 5" id="KW-0472">Membrane</keyword>
<reference evidence="10 11" key="1">
    <citation type="submission" date="2012-08" db="EMBL/GenBank/DDBJ databases">
        <title>The Genome Sequence of Barnesiella intestinihominis YIT 11860.</title>
        <authorList>
            <consortium name="The Broad Institute Genome Sequencing Platform"/>
            <person name="Earl A."/>
            <person name="Ward D."/>
            <person name="Feldgarden M."/>
            <person name="Gevers D."/>
            <person name="Morotomi M."/>
            <person name="Walker B."/>
            <person name="Young S.K."/>
            <person name="Zeng Q."/>
            <person name="Gargeya S."/>
            <person name="Fitzgerald M."/>
            <person name="Haas B."/>
            <person name="Abouelleil A."/>
            <person name="Alvarado L."/>
            <person name="Arachchi H.M."/>
            <person name="Berlin A.M."/>
            <person name="Chapman S.B."/>
            <person name="Goldberg J."/>
            <person name="Griggs A."/>
            <person name="Gujja S."/>
            <person name="Hansen M."/>
            <person name="Howarth C."/>
            <person name="Imamovic A."/>
            <person name="Larimer J."/>
            <person name="McCowen C."/>
            <person name="Montmayeur A."/>
            <person name="Murphy C."/>
            <person name="Neiman D."/>
            <person name="Pearson M."/>
            <person name="Priest M."/>
            <person name="Roberts A."/>
            <person name="Saif S."/>
            <person name="Shea T."/>
            <person name="Sisk P."/>
            <person name="Sykes S."/>
            <person name="Wortman J."/>
            <person name="Nusbaum C."/>
            <person name="Birren B."/>
        </authorList>
    </citation>
    <scope>NUCLEOTIDE SEQUENCE [LARGE SCALE GENOMIC DNA]</scope>
    <source>
        <strain evidence="10 11">YIT 11860</strain>
    </source>
</reference>
<dbReference type="Gene3D" id="3.90.226.10">
    <property type="entry name" value="2-enoyl-CoA Hydratase, Chain A, domain 1"/>
    <property type="match status" value="1"/>
</dbReference>
<dbReference type="Proteomes" id="UP000006044">
    <property type="component" value="Unassembled WGS sequence"/>
</dbReference>
<feature type="transmembrane region" description="Helical" evidence="5">
    <location>
        <begin position="229"/>
        <end position="252"/>
    </location>
</feature>
<comment type="subcellular location">
    <subcellularLocation>
        <location evidence="1">Membrane</location>
        <topology evidence="1">Multi-pass membrane protein</topology>
    </subcellularLocation>
</comment>
<feature type="transmembrane region" description="Helical" evidence="5">
    <location>
        <begin position="259"/>
        <end position="279"/>
    </location>
</feature>
<dbReference type="GeneID" id="77848002"/>
<evidence type="ECO:0000313" key="11">
    <source>
        <dbReference type="Proteomes" id="UP000006044"/>
    </source>
</evidence>
<dbReference type="InterPro" id="IPR002810">
    <property type="entry name" value="NfeD-like_C"/>
</dbReference>
<evidence type="ECO:0000256" key="6">
    <source>
        <dbReference type="SAM" id="SignalP"/>
    </source>
</evidence>
<dbReference type="Pfam" id="PF01957">
    <property type="entry name" value="NfeD"/>
    <property type="match status" value="1"/>
</dbReference>
<protein>
    <submittedName>
        <fullName evidence="10">Uncharacterized protein</fullName>
    </submittedName>
</protein>
<name>K0X553_9BACT</name>
<evidence type="ECO:0000259" key="9">
    <source>
        <dbReference type="Pfam" id="PF25145"/>
    </source>
</evidence>
<dbReference type="RefSeq" id="WP_008861167.1">
    <property type="nucleotide sequence ID" value="NZ_JH815203.1"/>
</dbReference>
<dbReference type="STRING" id="742726.HMPREF9448_00672"/>
<dbReference type="PANTHER" id="PTHR33507:SF3">
    <property type="entry name" value="INNER MEMBRANE PROTEIN YBBJ"/>
    <property type="match status" value="1"/>
</dbReference>
<sequence>MKKFHKYIFFLILFFQYFVSNSQNTVYQIDITKEIGSTTWRYLRAGLHQAQEQNAKAVILRLNTYGGTVVHADSMRTAILNAPIPVYAFVDNNAASAGALIAIACDSIYMRSSASMGATTVVNETGAAMPDKYQSYMRATMRATAESHGKDESGNWRRNPLIAEAMVDERVIVPNLCDSGKVLTLTANEAIAQKYCEGIVDNVDEIISQKLRYETYTLQEFKPSLFDDIAGFLTHPAFQALMVTLIFGGIFMELKTPGIGLPSAIACTAAVLYFTPLYIDGLAANWEILLFVIGIILLIFEFLVIPGFGIAGISGSILILGALILALVGNVNFDFDFVSAADISKGIITVISGVIISVALLFWFFQKIGSKGPLGRLALQADQATEKGYIGVPSELQEYIGKEGLAATILRPSGKVTIGDRQFDAVALHGYIEKGAGIKVVKYENAQLYVIEIK</sequence>
<evidence type="ECO:0000256" key="3">
    <source>
        <dbReference type="ARBA" id="ARBA00022989"/>
    </source>
</evidence>
<keyword evidence="11" id="KW-1185">Reference proteome</keyword>
<dbReference type="GO" id="GO:0005886">
    <property type="term" value="C:plasma membrane"/>
    <property type="evidence" value="ECO:0007669"/>
    <property type="project" value="TreeGrafter"/>
</dbReference>
<gene>
    <name evidence="10" type="ORF">HMPREF9448_00672</name>
</gene>
<organism evidence="10 11">
    <name type="scientific">Barnesiella intestinihominis YIT 11860</name>
    <dbReference type="NCBI Taxonomy" id="742726"/>
    <lineage>
        <taxon>Bacteria</taxon>
        <taxon>Pseudomonadati</taxon>
        <taxon>Bacteroidota</taxon>
        <taxon>Bacteroidia</taxon>
        <taxon>Bacteroidales</taxon>
        <taxon>Barnesiellaceae</taxon>
        <taxon>Barnesiella</taxon>
    </lineage>
</organism>
<evidence type="ECO:0000256" key="2">
    <source>
        <dbReference type="ARBA" id="ARBA00022692"/>
    </source>
</evidence>
<dbReference type="Gene3D" id="2.40.50.140">
    <property type="entry name" value="Nucleic acid-binding proteins"/>
    <property type="match status" value="1"/>
</dbReference>
<dbReference type="InterPro" id="IPR012340">
    <property type="entry name" value="NA-bd_OB-fold"/>
</dbReference>
<dbReference type="InterPro" id="IPR056738">
    <property type="entry name" value="NfeD1b_N"/>
</dbReference>
<keyword evidence="3 5" id="KW-1133">Transmembrane helix</keyword>
<dbReference type="eggNOG" id="COG1030">
    <property type="taxonomic scope" value="Bacteria"/>
</dbReference>
<dbReference type="SUPFAM" id="SSF52096">
    <property type="entry name" value="ClpP/crotonase"/>
    <property type="match status" value="1"/>
</dbReference>
<evidence type="ECO:0000259" key="7">
    <source>
        <dbReference type="Pfam" id="PF01957"/>
    </source>
</evidence>
<evidence type="ECO:0000256" key="5">
    <source>
        <dbReference type="SAM" id="Phobius"/>
    </source>
</evidence>
<dbReference type="Pfam" id="PF25145">
    <property type="entry name" value="NfeD1b_N"/>
    <property type="match status" value="1"/>
</dbReference>
<evidence type="ECO:0000256" key="4">
    <source>
        <dbReference type="ARBA" id="ARBA00023136"/>
    </source>
</evidence>
<comment type="caution">
    <text evidence="10">The sequence shown here is derived from an EMBL/GenBank/DDBJ whole genome shotgun (WGS) entry which is preliminary data.</text>
</comment>
<feature type="domain" description="NfeD1b N-terminal" evidence="9">
    <location>
        <begin position="25"/>
        <end position="210"/>
    </location>
</feature>
<feature type="signal peptide" evidence="6">
    <location>
        <begin position="1"/>
        <end position="22"/>
    </location>
</feature>
<feature type="transmembrane region" description="Helical" evidence="5">
    <location>
        <begin position="311"/>
        <end position="331"/>
    </location>
</feature>
<evidence type="ECO:0000256" key="1">
    <source>
        <dbReference type="ARBA" id="ARBA00004141"/>
    </source>
</evidence>
<keyword evidence="2 5" id="KW-0812">Transmembrane</keyword>
<feature type="chain" id="PRO_5003841045" evidence="6">
    <location>
        <begin position="23"/>
        <end position="454"/>
    </location>
</feature>
<feature type="transmembrane region" description="Helical" evidence="5">
    <location>
        <begin position="343"/>
        <end position="365"/>
    </location>
</feature>
<feature type="domain" description="NfeD-like C-terminal" evidence="7">
    <location>
        <begin position="397"/>
        <end position="450"/>
    </location>
</feature>
<keyword evidence="6" id="KW-0732">Signal</keyword>
<dbReference type="CDD" id="cd07021">
    <property type="entry name" value="Clp_protease_NfeD_like"/>
    <property type="match status" value="1"/>
</dbReference>
<evidence type="ECO:0000259" key="8">
    <source>
        <dbReference type="Pfam" id="PF24961"/>
    </source>
</evidence>
<dbReference type="EMBL" id="ADLE01000001">
    <property type="protein sequence ID" value="EJZ66493.1"/>
    <property type="molecule type" value="Genomic_DNA"/>
</dbReference>
<dbReference type="AlphaFoldDB" id="K0X553"/>